<gene>
    <name evidence="3" type="ORF">A994_10474</name>
</gene>
<dbReference type="Proteomes" id="UP000007360">
    <property type="component" value="Unassembled WGS sequence"/>
</dbReference>
<keyword evidence="2" id="KW-0812">Transmembrane</keyword>
<evidence type="ECO:0000256" key="2">
    <source>
        <dbReference type="SAM" id="Phobius"/>
    </source>
</evidence>
<keyword evidence="4" id="KW-1185">Reference proteome</keyword>
<feature type="transmembrane region" description="Helical" evidence="2">
    <location>
        <begin position="12"/>
        <end position="30"/>
    </location>
</feature>
<name>K2QAQ2_METFP</name>
<evidence type="ECO:0000313" key="4">
    <source>
        <dbReference type="Proteomes" id="UP000007360"/>
    </source>
</evidence>
<feature type="compositionally biased region" description="Polar residues" evidence="1">
    <location>
        <begin position="36"/>
        <end position="58"/>
    </location>
</feature>
<dbReference type="RefSeq" id="WP_004031553.1">
    <property type="nucleotide sequence ID" value="NZ_AMPO01000010.1"/>
</dbReference>
<proteinExistence type="predicted"/>
<dbReference type="EMBL" id="AMPO01000010">
    <property type="protein sequence ID" value="EKF85036.1"/>
    <property type="molecule type" value="Genomic_DNA"/>
</dbReference>
<reference evidence="3 4" key="1">
    <citation type="journal article" date="2012" name="J. Bacteriol.">
        <title>Draft genome sequence of Methanobacterium formicicum DSM 3637, an archaebacterium isolated from the methane producer amoeba Pelomyxa palustris.</title>
        <authorList>
            <person name="Gutierrez G."/>
        </authorList>
    </citation>
    <scope>NUCLEOTIDE SEQUENCE [LARGE SCALE GENOMIC DNA]</scope>
    <source>
        <strain evidence="4">DSM 3637 / PP1</strain>
    </source>
</reference>
<sequence>MDLGEGWEKKALIVVAVVVFMLVAYAYNPFQSKSNVTTDNQSYTPPVTSTPVSQAPVVSNNSTNSSNNNASNTFLISATQAKNIAINANPGYKASDPMQGTIVVNQTTIVVWMVPISKITQPSKTVYVDVNTGKIVNTT</sequence>
<dbReference type="AlphaFoldDB" id="K2QAQ2"/>
<organism evidence="3 4">
    <name type="scientific">Methanobacterium formicicum (strain DSM 3637 / PP1)</name>
    <dbReference type="NCBI Taxonomy" id="1204725"/>
    <lineage>
        <taxon>Archaea</taxon>
        <taxon>Methanobacteriati</taxon>
        <taxon>Methanobacteriota</taxon>
        <taxon>Methanomada group</taxon>
        <taxon>Methanobacteria</taxon>
        <taxon>Methanobacteriales</taxon>
        <taxon>Methanobacteriaceae</taxon>
        <taxon>Methanobacterium</taxon>
    </lineage>
</organism>
<accession>K2QAQ2</accession>
<evidence type="ECO:0000313" key="3">
    <source>
        <dbReference type="EMBL" id="EKF85036.1"/>
    </source>
</evidence>
<keyword evidence="2" id="KW-1133">Transmembrane helix</keyword>
<comment type="caution">
    <text evidence="3">The sequence shown here is derived from an EMBL/GenBank/DDBJ whole genome shotgun (WGS) entry which is preliminary data.</text>
</comment>
<dbReference type="PATRIC" id="fig|1204725.3.peg.2107"/>
<keyword evidence="2" id="KW-0472">Membrane</keyword>
<protein>
    <submittedName>
        <fullName evidence="3">Propeptide PepSY amd peptidase M4</fullName>
    </submittedName>
</protein>
<feature type="region of interest" description="Disordered" evidence="1">
    <location>
        <begin position="36"/>
        <end position="66"/>
    </location>
</feature>
<evidence type="ECO:0000256" key="1">
    <source>
        <dbReference type="SAM" id="MobiDB-lite"/>
    </source>
</evidence>